<evidence type="ECO:0000313" key="2">
    <source>
        <dbReference type="EMBL" id="KDO67344.1"/>
    </source>
</evidence>
<dbReference type="SUPFAM" id="SSF50998">
    <property type="entry name" value="Quinoprotein alcohol dehydrogenase-like"/>
    <property type="match status" value="1"/>
</dbReference>
<keyword evidence="1" id="KW-0732">Signal</keyword>
<dbReference type="InterPro" id="IPR015943">
    <property type="entry name" value="WD40/YVTN_repeat-like_dom_sf"/>
</dbReference>
<dbReference type="InterPro" id="IPR011047">
    <property type="entry name" value="Quinoprotein_ADH-like_sf"/>
</dbReference>
<dbReference type="SMR" id="A0A067FIW7"/>
<dbReference type="SMART" id="SM00564">
    <property type="entry name" value="PQQ"/>
    <property type="match status" value="2"/>
</dbReference>
<feature type="chain" id="PRO_5001641160" description="Bulb-type lectin domain-containing protein" evidence="1">
    <location>
        <begin position="17"/>
        <end position="161"/>
    </location>
</feature>
<proteinExistence type="predicted"/>
<dbReference type="InterPro" id="IPR018391">
    <property type="entry name" value="PQQ_b-propeller_rpt"/>
</dbReference>
<gene>
    <name evidence="2" type="ORF">CISIN_1g031361mg</name>
</gene>
<organism evidence="2 3">
    <name type="scientific">Citrus sinensis</name>
    <name type="common">Sweet orange</name>
    <name type="synonym">Citrus aurantium var. sinensis</name>
    <dbReference type="NCBI Taxonomy" id="2711"/>
    <lineage>
        <taxon>Eukaryota</taxon>
        <taxon>Viridiplantae</taxon>
        <taxon>Streptophyta</taxon>
        <taxon>Embryophyta</taxon>
        <taxon>Tracheophyta</taxon>
        <taxon>Spermatophyta</taxon>
        <taxon>Magnoliopsida</taxon>
        <taxon>eudicotyledons</taxon>
        <taxon>Gunneridae</taxon>
        <taxon>Pentapetalae</taxon>
        <taxon>rosids</taxon>
        <taxon>malvids</taxon>
        <taxon>Sapindales</taxon>
        <taxon>Rutaceae</taxon>
        <taxon>Aurantioideae</taxon>
        <taxon>Citrus</taxon>
    </lineage>
</organism>
<sequence>MRRSLIFLLLLTVILSSLPPTSPRASPESGDLALVATLNGTVHLVDTKRGESRWSFSMGKPIYSSFTRNDPDFYVDVGEDWKLYFHRKGIGKMKKPSIDVGEFMRRMPHVWDDGALLLGHEKTSVFFVDAKSGGMICSHESDNSASTLGSGLPMKKSFVFM</sequence>
<name>A0A067FIW7_CITSI</name>
<evidence type="ECO:0008006" key="4">
    <source>
        <dbReference type="Google" id="ProtNLM"/>
    </source>
</evidence>
<protein>
    <recommendedName>
        <fullName evidence="4">Bulb-type lectin domain-containing protein</fullName>
    </recommendedName>
</protein>
<dbReference type="Gene3D" id="2.130.10.10">
    <property type="entry name" value="YVTN repeat-like/Quinoprotein amine dehydrogenase"/>
    <property type="match status" value="1"/>
</dbReference>
<feature type="signal peptide" evidence="1">
    <location>
        <begin position="1"/>
        <end position="16"/>
    </location>
</feature>
<dbReference type="eggNOG" id="KOG1027">
    <property type="taxonomic scope" value="Eukaryota"/>
</dbReference>
<keyword evidence="3" id="KW-1185">Reference proteome</keyword>
<reference evidence="2 3" key="1">
    <citation type="submission" date="2014-04" db="EMBL/GenBank/DDBJ databases">
        <authorList>
            <consortium name="International Citrus Genome Consortium"/>
            <person name="Gmitter F."/>
            <person name="Chen C."/>
            <person name="Farmerie W."/>
            <person name="Harkins T."/>
            <person name="Desany B."/>
            <person name="Mohiuddin M."/>
            <person name="Kodira C."/>
            <person name="Borodovsky M."/>
            <person name="Lomsadze A."/>
            <person name="Burns P."/>
            <person name="Jenkins J."/>
            <person name="Prochnik S."/>
            <person name="Shu S."/>
            <person name="Chapman J."/>
            <person name="Pitluck S."/>
            <person name="Schmutz J."/>
            <person name="Rokhsar D."/>
        </authorList>
    </citation>
    <scope>NUCLEOTIDE SEQUENCE</scope>
</reference>
<accession>A0A067FIW7</accession>
<dbReference type="EMBL" id="KK784897">
    <property type="protein sequence ID" value="KDO67344.1"/>
    <property type="molecule type" value="Genomic_DNA"/>
</dbReference>
<dbReference type="Proteomes" id="UP000027120">
    <property type="component" value="Unassembled WGS sequence"/>
</dbReference>
<dbReference type="PaxDb" id="2711-XP_006483496.1"/>
<evidence type="ECO:0000256" key="1">
    <source>
        <dbReference type="SAM" id="SignalP"/>
    </source>
</evidence>
<dbReference type="AlphaFoldDB" id="A0A067FIW7"/>
<dbReference type="STRING" id="2711.A0A067FIW7"/>
<evidence type="ECO:0000313" key="3">
    <source>
        <dbReference type="Proteomes" id="UP000027120"/>
    </source>
</evidence>